<feature type="region of interest" description="Disordered" evidence="1">
    <location>
        <begin position="1"/>
        <end position="84"/>
    </location>
</feature>
<feature type="compositionally biased region" description="Pro residues" evidence="1">
    <location>
        <begin position="219"/>
        <end position="236"/>
    </location>
</feature>
<feature type="region of interest" description="Disordered" evidence="1">
    <location>
        <begin position="102"/>
        <end position="164"/>
    </location>
</feature>
<organism evidence="2 3">
    <name type="scientific">Cryptococcus neoformans Tu259-1</name>
    <dbReference type="NCBI Taxonomy" id="1230072"/>
    <lineage>
        <taxon>Eukaryota</taxon>
        <taxon>Fungi</taxon>
        <taxon>Dikarya</taxon>
        <taxon>Basidiomycota</taxon>
        <taxon>Agaricomycotina</taxon>
        <taxon>Tremellomycetes</taxon>
        <taxon>Tremellales</taxon>
        <taxon>Cryptococcaceae</taxon>
        <taxon>Cryptococcus</taxon>
        <taxon>Cryptococcus neoformans species complex</taxon>
    </lineage>
</organism>
<evidence type="ECO:0000256" key="1">
    <source>
        <dbReference type="SAM" id="MobiDB-lite"/>
    </source>
</evidence>
<accession>A0A854QDQ3</accession>
<evidence type="ECO:0000313" key="3">
    <source>
        <dbReference type="Proteomes" id="UP000199727"/>
    </source>
</evidence>
<feature type="compositionally biased region" description="Basic and acidic residues" evidence="1">
    <location>
        <begin position="58"/>
        <end position="70"/>
    </location>
</feature>
<gene>
    <name evidence="2" type="ORF">C361_03511</name>
</gene>
<sequence>MSRSHIHNTDAPSTPINPFAPASPRPRDSGIGATGKLLSTPYDTNDESDADDAITPKLHSDTKQPVDRSGPRVSQVASAVVQSIKSPEGDVHVHADHQHGAYGRQPVSLPFPNVQHNQDYGSYTYTQSSNNIAPTSGLGLSSSAERQKQSDTNLQAGYSQSAPIQSHTQLTHSNYPPIRNVPLAIITGLIPPRSILLPAPASPISPLLAAPPQAHYSPFPSPSSPHPSPDRPPPSSFPSTPRHILAHPRASSTSESIRGLDLLAEKKAFFREGEEELMTPFSPRPRNKPSALRNGMRASGADFWKRFNVSVRLNEIDKQKGPSSDWLSKAQANRRILKKMAWSSALMASLNSPPSHPFSSKYRSELCRYMYHDDQN</sequence>
<dbReference type="OrthoDB" id="2596791at2759"/>
<protein>
    <submittedName>
        <fullName evidence="2">Uncharacterized protein</fullName>
    </submittedName>
</protein>
<feature type="compositionally biased region" description="Polar residues" evidence="1">
    <location>
        <begin position="114"/>
        <end position="164"/>
    </location>
</feature>
<feature type="region of interest" description="Disordered" evidence="1">
    <location>
        <begin position="215"/>
        <end position="257"/>
    </location>
</feature>
<dbReference type="Proteomes" id="UP000199727">
    <property type="component" value="Unassembled WGS sequence"/>
</dbReference>
<reference evidence="2 3" key="1">
    <citation type="submission" date="2017-06" db="EMBL/GenBank/DDBJ databases">
        <title>Global population genomics of the pathogenic fungus Cryptococcus neoformans var. grubii.</title>
        <authorList>
            <person name="Cuomo C."/>
            <person name="Litvintseva A."/>
            <person name="Chen Y."/>
            <person name="Young S."/>
            <person name="Zeng Q."/>
            <person name="Chapman S."/>
            <person name="Gujja S."/>
            <person name="Saif S."/>
            <person name="Birren B."/>
        </authorList>
    </citation>
    <scope>NUCLEOTIDE SEQUENCE [LARGE SCALE GENOMIC DNA]</scope>
    <source>
        <strain evidence="2 3">Tu259-1</strain>
    </source>
</reference>
<name>A0A854QDQ3_CRYNE</name>
<dbReference type="EMBL" id="AMKT01000043">
    <property type="protein sequence ID" value="OXG21296.1"/>
    <property type="molecule type" value="Genomic_DNA"/>
</dbReference>
<dbReference type="AlphaFoldDB" id="A0A854QDQ3"/>
<comment type="caution">
    <text evidence="2">The sequence shown here is derived from an EMBL/GenBank/DDBJ whole genome shotgun (WGS) entry which is preliminary data.</text>
</comment>
<proteinExistence type="predicted"/>
<evidence type="ECO:0000313" key="2">
    <source>
        <dbReference type="EMBL" id="OXG21296.1"/>
    </source>
</evidence>
<feature type="compositionally biased region" description="Low complexity" evidence="1">
    <location>
        <begin position="73"/>
        <end position="83"/>
    </location>
</feature>